<evidence type="ECO:0000313" key="2">
    <source>
        <dbReference type="WBParaSite" id="nRc.2.0.1.t38875-RA"/>
    </source>
</evidence>
<dbReference type="AlphaFoldDB" id="A0A915KJ74"/>
<reference evidence="2" key="1">
    <citation type="submission" date="2022-11" db="UniProtKB">
        <authorList>
            <consortium name="WormBaseParasite"/>
        </authorList>
    </citation>
    <scope>IDENTIFICATION</scope>
</reference>
<dbReference type="Proteomes" id="UP000887565">
    <property type="component" value="Unplaced"/>
</dbReference>
<proteinExistence type="predicted"/>
<accession>A0A915KJ74</accession>
<evidence type="ECO:0000313" key="1">
    <source>
        <dbReference type="Proteomes" id="UP000887565"/>
    </source>
</evidence>
<sequence length="140" mass="16524">MRKKIFKKSFEDLQKTSEKKIWRKIFKKDSNLIYIIFRRAANCAALAVDALPSVAFRRNDHVGRELQTSRMPAPSAIFAGDQFFGTRRFFIFSRVAQTKIAKLTVAVARRPFFFDDDVQLFVGRRRLLKNDRRQFRFKKG</sequence>
<dbReference type="WBParaSite" id="nRc.2.0.1.t38875-RA">
    <property type="protein sequence ID" value="nRc.2.0.1.t38875-RA"/>
    <property type="gene ID" value="nRc.2.0.1.g38875"/>
</dbReference>
<organism evidence="1 2">
    <name type="scientific">Romanomermis culicivorax</name>
    <name type="common">Nematode worm</name>
    <dbReference type="NCBI Taxonomy" id="13658"/>
    <lineage>
        <taxon>Eukaryota</taxon>
        <taxon>Metazoa</taxon>
        <taxon>Ecdysozoa</taxon>
        <taxon>Nematoda</taxon>
        <taxon>Enoplea</taxon>
        <taxon>Dorylaimia</taxon>
        <taxon>Mermithida</taxon>
        <taxon>Mermithoidea</taxon>
        <taxon>Mermithidae</taxon>
        <taxon>Romanomermis</taxon>
    </lineage>
</organism>
<protein>
    <submittedName>
        <fullName evidence="2">Uncharacterized protein</fullName>
    </submittedName>
</protein>
<name>A0A915KJ74_ROMCU</name>
<keyword evidence="1" id="KW-1185">Reference proteome</keyword>